<organism evidence="1 2">
    <name type="scientific">Lacticaseibacillus paracasei subsp. paracasei</name>
    <dbReference type="NCBI Taxonomy" id="47714"/>
    <lineage>
        <taxon>Bacteria</taxon>
        <taxon>Bacillati</taxon>
        <taxon>Bacillota</taxon>
        <taxon>Bacilli</taxon>
        <taxon>Lactobacillales</taxon>
        <taxon>Lactobacillaceae</taxon>
        <taxon>Lacticaseibacillus</taxon>
    </lineage>
</organism>
<protein>
    <submittedName>
        <fullName evidence="1">Abortive phage resistance protein</fullName>
    </submittedName>
</protein>
<proteinExistence type="predicted"/>
<sequence>MLNVEAAKKALTRYGYYEIINGYKEPFLNNPYNDDDGFRPDANFEHIFQLFILDKHIRECTLQGIEEFESTFKQAVAYSISKCISPSQQIYTDKAYYNRGKIYHQHDGTPRTIPPFNERDKMLYNFGQLLRSNDQPYKYYREHHGNIPPWIMIKNLMLGQVIYWYKLSKPEIRLDIISRMLSMDSTMIEALDENMKIRQSFGDLLDLVLDYRNLTAHGGRVYNHRAPDHELHSSLFLLRKDILNISKTKHHTGYRKSSIGALILTLGIINNPDPKQTISSWIDVHLAEYLKNFPQDENMLMQAMELEDTRIPKNVHALIENAKSDQ</sequence>
<reference evidence="1 2" key="1">
    <citation type="submission" date="2017-08" db="EMBL/GenBank/DDBJ databases">
        <title>Genome sequence, comparative genomics and functional analysis of the highly adhesive Lactobacillus paracasei Kobulty strain.</title>
        <authorList>
            <person name="Koryszewska-Baginska A."/>
            <person name="Grynberg M."/>
            <person name="Aleksandrzak-Piekarczyk T."/>
        </authorList>
    </citation>
    <scope>NUCLEOTIDE SEQUENCE [LARGE SCALE GENOMIC DNA]</scope>
    <source>
        <strain evidence="1 2">IBB3423</strain>
    </source>
</reference>
<accession>A0AAP9HG48</accession>
<dbReference type="Proteomes" id="UP000423274">
    <property type="component" value="Chromosome"/>
</dbReference>
<dbReference type="AlphaFoldDB" id="A0AAP9HG48"/>
<evidence type="ECO:0000313" key="1">
    <source>
        <dbReference type="EMBL" id="QGV17482.1"/>
    </source>
</evidence>
<dbReference type="Pfam" id="PF07751">
    <property type="entry name" value="Abi_2"/>
    <property type="match status" value="1"/>
</dbReference>
<evidence type="ECO:0000313" key="2">
    <source>
        <dbReference type="Proteomes" id="UP000423274"/>
    </source>
</evidence>
<gene>
    <name evidence="1" type="ORF">LCAKO_0945</name>
</gene>
<name>A0AAP9HG48_LACPA</name>
<dbReference type="InterPro" id="IPR011664">
    <property type="entry name" value="Abi_system_AbiD/AbiF-like"/>
</dbReference>
<dbReference type="EMBL" id="CP022954">
    <property type="protein sequence ID" value="QGV17482.1"/>
    <property type="molecule type" value="Genomic_DNA"/>
</dbReference>